<dbReference type="AlphaFoldDB" id="A0AAD9Z9Z3"/>
<evidence type="ECO:0000313" key="2">
    <source>
        <dbReference type="Proteomes" id="UP001276659"/>
    </source>
</evidence>
<comment type="caution">
    <text evidence="1">The sequence shown here is derived from an EMBL/GenBank/DDBJ whole genome shotgun (WGS) entry which is preliminary data.</text>
</comment>
<protein>
    <submittedName>
        <fullName evidence="1">Uncharacterized protein</fullName>
    </submittedName>
</protein>
<dbReference type="EMBL" id="JASNWA010000006">
    <property type="protein sequence ID" value="KAK3174394.1"/>
    <property type="molecule type" value="Genomic_DNA"/>
</dbReference>
<proteinExistence type="predicted"/>
<evidence type="ECO:0000313" key="1">
    <source>
        <dbReference type="EMBL" id="KAK3174394.1"/>
    </source>
</evidence>
<name>A0AAD9Z9Z3_9LECA</name>
<keyword evidence="2" id="KW-1185">Reference proteome</keyword>
<reference evidence="1" key="1">
    <citation type="submission" date="2022-11" db="EMBL/GenBank/DDBJ databases">
        <title>Chromosomal genome sequence assembly and mating type (MAT) locus characterization of the leprose asexual lichenized fungus Lepraria neglecta (Nyl.) Erichsen.</title>
        <authorList>
            <person name="Allen J.L."/>
            <person name="Pfeffer B."/>
        </authorList>
    </citation>
    <scope>NUCLEOTIDE SEQUENCE</scope>
    <source>
        <strain evidence="1">Allen 5258</strain>
    </source>
</reference>
<dbReference type="Proteomes" id="UP001276659">
    <property type="component" value="Unassembled WGS sequence"/>
</dbReference>
<gene>
    <name evidence="1" type="ORF">OEA41_001640</name>
</gene>
<organism evidence="1 2">
    <name type="scientific">Lepraria neglecta</name>
    <dbReference type="NCBI Taxonomy" id="209136"/>
    <lineage>
        <taxon>Eukaryota</taxon>
        <taxon>Fungi</taxon>
        <taxon>Dikarya</taxon>
        <taxon>Ascomycota</taxon>
        <taxon>Pezizomycotina</taxon>
        <taxon>Lecanoromycetes</taxon>
        <taxon>OSLEUM clade</taxon>
        <taxon>Lecanoromycetidae</taxon>
        <taxon>Lecanorales</taxon>
        <taxon>Lecanorineae</taxon>
        <taxon>Stereocaulaceae</taxon>
        <taxon>Lepraria</taxon>
    </lineage>
</organism>
<accession>A0AAD9Z9Z3</accession>
<sequence length="508" mass="55843">MRQSQPCRDPEDKKVIVKKSHWIALSRTIVHVVPVSTSTILIAMNLKGVYLGPSLGSGSGLWTTTYTLAALQVATKVQSQLVFNHDFWLNGTSDDLWPTSLTSAHRGDLSPSEAQGNDSCSLSTSISNSHCVSKGYPKIYNYFNSVPDFFSWDWTLLLRELSFPRVIGGAEAVGSTSPETWAFAPHIATAFRQNQLWWDRSWFRRFNANGRASTVESQMAALPNLKEYEFYTYNIQSSAWTKAVAVSPDLWSKDGQSFIDRESVKTQWIEYTAEAVTAGVVIMEAMTNISLPTRSILACAVDARWAKAQSQQIDGPISPSQAAVTATALHQRLVHPIEGYTMNIPEVSSHGFLPVNDTSWRPITASLDWLEALTPEVPYISPTLNLSTPASTLANIFMSTNHTSIAATNNTNEYMIGTLYNFFETVISTLVADGISRVGYASQLESATFYANGAESACRSDILPNVCPGPPLSEDFTMMHIRGDLTDSTPLPSIVLLQSPETLESQPC</sequence>